<accession>U9TK78</accession>
<sequence>MSLLLELIKIISNYFQNEEDNDGYIRDEIASTSRVEEFYFIIGSDNSLVQVSS</sequence>
<gene>
    <name evidence="1" type="ORF">GLOINDRAFT_33823</name>
</gene>
<dbReference type="EMBL" id="KI291259">
    <property type="protein sequence ID" value="ESA06713.1"/>
    <property type="molecule type" value="Genomic_DNA"/>
</dbReference>
<evidence type="ECO:0000313" key="1">
    <source>
        <dbReference type="EMBL" id="ESA06713.1"/>
    </source>
</evidence>
<reference evidence="1" key="1">
    <citation type="submission" date="2013-07" db="EMBL/GenBank/DDBJ databases">
        <title>The genome of an arbuscular mycorrhizal fungus provides insights into the evolution of the oldest plant symbiosis.</title>
        <authorList>
            <consortium name="DOE Joint Genome Institute"/>
            <person name="Tisserant E."/>
            <person name="Malbreil M."/>
            <person name="Kuo A."/>
            <person name="Kohler A."/>
            <person name="Symeonidi A."/>
            <person name="Balestrini R."/>
            <person name="Charron P."/>
            <person name="Duensing N."/>
            <person name="Frei-dit-Frey N."/>
            <person name="Gianinazzi-Pearson V."/>
            <person name="Gilbert B."/>
            <person name="Handa Y."/>
            <person name="Hijri M."/>
            <person name="Kaul R."/>
            <person name="Kawaguchi M."/>
            <person name="Krajinski F."/>
            <person name="Lammers P."/>
            <person name="Lapierre D."/>
            <person name="Masclaux F.G."/>
            <person name="Murat C."/>
            <person name="Morin E."/>
            <person name="Ndikumana S."/>
            <person name="Pagni M."/>
            <person name="Petitpierre D."/>
            <person name="Requena N."/>
            <person name="Rosikiewicz P."/>
            <person name="Riley R."/>
            <person name="Saito K."/>
            <person name="San Clemente H."/>
            <person name="Shapiro H."/>
            <person name="van Tuinen D."/>
            <person name="Becard G."/>
            <person name="Bonfante P."/>
            <person name="Paszkowski U."/>
            <person name="Shachar-Hill Y."/>
            <person name="Young J.P."/>
            <person name="Sanders I.R."/>
            <person name="Henrissat B."/>
            <person name="Rensing S.A."/>
            <person name="Grigoriev I.V."/>
            <person name="Corradi N."/>
            <person name="Roux C."/>
            <person name="Martin F."/>
        </authorList>
    </citation>
    <scope>NUCLEOTIDE SEQUENCE</scope>
    <source>
        <strain evidence="1">DAOM 197198</strain>
    </source>
</reference>
<proteinExistence type="predicted"/>
<organism evidence="1">
    <name type="scientific">Rhizophagus irregularis (strain DAOM 181602 / DAOM 197198 / MUCL 43194)</name>
    <name type="common">Arbuscular mycorrhizal fungus</name>
    <name type="synonym">Glomus intraradices</name>
    <dbReference type="NCBI Taxonomy" id="747089"/>
    <lineage>
        <taxon>Eukaryota</taxon>
        <taxon>Fungi</taxon>
        <taxon>Fungi incertae sedis</taxon>
        <taxon>Mucoromycota</taxon>
        <taxon>Glomeromycotina</taxon>
        <taxon>Glomeromycetes</taxon>
        <taxon>Glomerales</taxon>
        <taxon>Glomeraceae</taxon>
        <taxon>Rhizophagus</taxon>
    </lineage>
</organism>
<name>U9TK78_RHIID</name>
<dbReference type="AlphaFoldDB" id="U9TK78"/>
<protein>
    <submittedName>
        <fullName evidence="1">Uncharacterized protein</fullName>
    </submittedName>
</protein>
<dbReference type="HOGENOM" id="CLU_3069880_0_0_1"/>